<dbReference type="Proteomes" id="UP001209878">
    <property type="component" value="Unassembled WGS sequence"/>
</dbReference>
<name>A0AAD9KPB8_RIDPI</name>
<protein>
    <submittedName>
        <fullName evidence="2">Uncharacterized protein</fullName>
    </submittedName>
</protein>
<sequence>MCPCSPWGHQDLGNPPVHPDPDLQGNLRSKVIQVGLPCPAFPAVQVTLHPQVDLSTLVHLGDHPCLGPQPFPNDHQDPEDPVLQRSRVFHRVPQDQTIRAARRSLVHP</sequence>
<reference evidence="2" key="1">
    <citation type="journal article" date="2023" name="Mol. Biol. Evol.">
        <title>Third-Generation Sequencing Reveals the Adaptive Role of the Epigenome in Three Deep-Sea Polychaetes.</title>
        <authorList>
            <person name="Perez M."/>
            <person name="Aroh O."/>
            <person name="Sun Y."/>
            <person name="Lan Y."/>
            <person name="Juniper S.K."/>
            <person name="Young C.R."/>
            <person name="Angers B."/>
            <person name="Qian P.Y."/>
        </authorList>
    </citation>
    <scope>NUCLEOTIDE SEQUENCE</scope>
    <source>
        <strain evidence="2">R07B-5</strain>
    </source>
</reference>
<gene>
    <name evidence="2" type="ORF">NP493_773g00010</name>
</gene>
<dbReference type="AlphaFoldDB" id="A0AAD9KPB8"/>
<proteinExistence type="predicted"/>
<evidence type="ECO:0000313" key="2">
    <source>
        <dbReference type="EMBL" id="KAK2174854.1"/>
    </source>
</evidence>
<accession>A0AAD9KPB8</accession>
<comment type="caution">
    <text evidence="2">The sequence shown here is derived from an EMBL/GenBank/DDBJ whole genome shotgun (WGS) entry which is preliminary data.</text>
</comment>
<keyword evidence="3" id="KW-1185">Reference proteome</keyword>
<dbReference type="EMBL" id="JAODUO010000771">
    <property type="protein sequence ID" value="KAK2174854.1"/>
    <property type="molecule type" value="Genomic_DNA"/>
</dbReference>
<feature type="region of interest" description="Disordered" evidence="1">
    <location>
        <begin position="1"/>
        <end position="24"/>
    </location>
</feature>
<evidence type="ECO:0000256" key="1">
    <source>
        <dbReference type="SAM" id="MobiDB-lite"/>
    </source>
</evidence>
<organism evidence="2 3">
    <name type="scientific">Ridgeia piscesae</name>
    <name type="common">Tubeworm</name>
    <dbReference type="NCBI Taxonomy" id="27915"/>
    <lineage>
        <taxon>Eukaryota</taxon>
        <taxon>Metazoa</taxon>
        <taxon>Spiralia</taxon>
        <taxon>Lophotrochozoa</taxon>
        <taxon>Annelida</taxon>
        <taxon>Polychaeta</taxon>
        <taxon>Sedentaria</taxon>
        <taxon>Canalipalpata</taxon>
        <taxon>Sabellida</taxon>
        <taxon>Siboglinidae</taxon>
        <taxon>Ridgeia</taxon>
    </lineage>
</organism>
<evidence type="ECO:0000313" key="3">
    <source>
        <dbReference type="Proteomes" id="UP001209878"/>
    </source>
</evidence>